<keyword evidence="1" id="KW-0732">Signal</keyword>
<dbReference type="KEGG" id="fiy:BN1229_v1_1653"/>
<feature type="signal peptide" evidence="1">
    <location>
        <begin position="1"/>
        <end position="24"/>
    </location>
</feature>
<sequence length="341" mass="37653">MKQVTLRTLLSAAALLLVAAPATAQQTVRIMTSPSGSGPYNAFAAIQTHMEQFSKTLRLKVEETSGFNFNVKAMATQPNRHKDTLFGSGSVLDWAAKTGLAPFYLKPLPHAEDFRIVAVLGLSYNVWVTLNPEIRTPSDFVGRRVGIGLLTQNEWGMHQRMLLDGWKLTPKLTSLDTLGTSPNIEALLDGRTDVGTLFGVTSADGKHTVVSGPHRQIEASNRDWRYVQVPAEMTEEYNKKTGAPFRIVKYEPNVLPNQPDPLVTFGDLLLLEAHVSFPEELAAELIRVMVKNYDKIAQYNAFTKAWTPATLAYGASENPDAFHPGSLRAFRELGLMETAVR</sequence>
<evidence type="ECO:0000313" key="3">
    <source>
        <dbReference type="Proteomes" id="UP000033187"/>
    </source>
</evidence>
<dbReference type="OrthoDB" id="9776669at2"/>
<evidence type="ECO:0000313" key="2">
    <source>
        <dbReference type="EMBL" id="CPR18315.1"/>
    </source>
</evidence>
<evidence type="ECO:0008006" key="4">
    <source>
        <dbReference type="Google" id="ProtNLM"/>
    </source>
</evidence>
<name>A0A0D6JF03_9HYPH</name>
<dbReference type="KEGG" id="fil:BN1229_v1_1651"/>
<dbReference type="InterPro" id="IPR011852">
    <property type="entry name" value="TRAP_TAXI"/>
</dbReference>
<keyword evidence="3" id="KW-1185">Reference proteome</keyword>
<dbReference type="EMBL" id="LN829119">
    <property type="protein sequence ID" value="CPR18315.1"/>
    <property type="molecule type" value="Genomic_DNA"/>
</dbReference>
<dbReference type="Proteomes" id="UP000033187">
    <property type="component" value="Chromosome 1"/>
</dbReference>
<organism evidence="2 3">
    <name type="scientific">Candidatus Filomicrobium marinum</name>
    <dbReference type="NCBI Taxonomy" id="1608628"/>
    <lineage>
        <taxon>Bacteria</taxon>
        <taxon>Pseudomonadati</taxon>
        <taxon>Pseudomonadota</taxon>
        <taxon>Alphaproteobacteria</taxon>
        <taxon>Hyphomicrobiales</taxon>
        <taxon>Hyphomicrobiaceae</taxon>
        <taxon>Filomicrobium</taxon>
    </lineage>
</organism>
<evidence type="ECO:0000256" key="1">
    <source>
        <dbReference type="SAM" id="SignalP"/>
    </source>
</evidence>
<gene>
    <name evidence="2" type="ORF">YBN1229_v1_1653</name>
</gene>
<accession>A0A0D6JF03</accession>
<proteinExistence type="predicted"/>
<dbReference type="AlphaFoldDB" id="A0A0D6JF03"/>
<feature type="chain" id="PRO_5002306352" description="TRAP transporter solute receptor, TAXI family" evidence="1">
    <location>
        <begin position="25"/>
        <end position="341"/>
    </location>
</feature>
<dbReference type="Gene3D" id="3.40.190.10">
    <property type="entry name" value="Periplasmic binding protein-like II"/>
    <property type="match status" value="2"/>
</dbReference>
<dbReference type="RefSeq" id="WP_046477786.1">
    <property type="nucleotide sequence ID" value="NZ_LN829118.1"/>
</dbReference>
<dbReference type="SUPFAM" id="SSF53850">
    <property type="entry name" value="Periplasmic binding protein-like II"/>
    <property type="match status" value="1"/>
</dbReference>
<dbReference type="Pfam" id="PF16868">
    <property type="entry name" value="NMT1_3"/>
    <property type="match status" value="1"/>
</dbReference>
<dbReference type="PANTHER" id="PTHR42941:SF1">
    <property type="entry name" value="SLL1037 PROTEIN"/>
    <property type="match status" value="1"/>
</dbReference>
<protein>
    <recommendedName>
        <fullName evidence="4">TRAP transporter solute receptor, TAXI family</fullName>
    </recommendedName>
</protein>
<reference evidence="3" key="1">
    <citation type="submission" date="2015-02" db="EMBL/GenBank/DDBJ databases">
        <authorList>
            <person name="Chooi Y.-H."/>
        </authorList>
    </citation>
    <scope>NUCLEOTIDE SEQUENCE [LARGE SCALE GENOMIC DNA]</scope>
    <source>
        <strain evidence="3">strain Y</strain>
    </source>
</reference>
<dbReference type="PANTHER" id="PTHR42941">
    <property type="entry name" value="SLL1037 PROTEIN"/>
    <property type="match status" value="1"/>
</dbReference>